<feature type="chain" id="PRO_5046816930" evidence="1">
    <location>
        <begin position="28"/>
        <end position="317"/>
    </location>
</feature>
<accession>A0ABR6BNG4</accession>
<dbReference type="PANTHER" id="PTHR32015">
    <property type="entry name" value="FASTING INDUCED LIPASE"/>
    <property type="match status" value="1"/>
</dbReference>
<dbReference type="InterPro" id="IPR029058">
    <property type="entry name" value="AB_hydrolase_fold"/>
</dbReference>
<gene>
    <name evidence="2" type="ORF">BC739_005646</name>
</gene>
<evidence type="ECO:0000313" key="3">
    <source>
        <dbReference type="Proteomes" id="UP000517916"/>
    </source>
</evidence>
<organism evidence="2 3">
    <name type="scientific">Kutzneria viridogrisea</name>
    <dbReference type="NCBI Taxonomy" id="47990"/>
    <lineage>
        <taxon>Bacteria</taxon>
        <taxon>Bacillati</taxon>
        <taxon>Actinomycetota</taxon>
        <taxon>Actinomycetes</taxon>
        <taxon>Pseudonocardiales</taxon>
        <taxon>Pseudonocardiaceae</taxon>
        <taxon>Kutzneria</taxon>
    </lineage>
</organism>
<dbReference type="Gene3D" id="3.40.50.1820">
    <property type="entry name" value="alpha/beta hydrolase"/>
    <property type="match status" value="1"/>
</dbReference>
<dbReference type="InterPro" id="IPR002918">
    <property type="entry name" value="Lipase_EstA/Esterase_EstB"/>
</dbReference>
<dbReference type="GO" id="GO:0016787">
    <property type="term" value="F:hydrolase activity"/>
    <property type="evidence" value="ECO:0007669"/>
    <property type="project" value="UniProtKB-KW"/>
</dbReference>
<keyword evidence="3" id="KW-1185">Reference proteome</keyword>
<protein>
    <submittedName>
        <fullName evidence="2">Triacylglycerol esterase/lipase EstA (Alpha/beta hydrolase family)</fullName>
    </submittedName>
</protein>
<evidence type="ECO:0000313" key="2">
    <source>
        <dbReference type="EMBL" id="MBA8928429.1"/>
    </source>
</evidence>
<dbReference type="SUPFAM" id="SSF53474">
    <property type="entry name" value="alpha/beta-Hydrolases"/>
    <property type="match status" value="1"/>
</dbReference>
<reference evidence="2 3" key="1">
    <citation type="submission" date="2020-08" db="EMBL/GenBank/DDBJ databases">
        <title>Genomic Encyclopedia of Archaeal and Bacterial Type Strains, Phase II (KMG-II): from individual species to whole genera.</title>
        <authorList>
            <person name="Goeker M."/>
        </authorList>
    </citation>
    <scope>NUCLEOTIDE SEQUENCE [LARGE SCALE GENOMIC DNA]</scope>
    <source>
        <strain evidence="2 3">DSM 43850</strain>
    </source>
</reference>
<feature type="signal peptide" evidence="1">
    <location>
        <begin position="1"/>
        <end position="27"/>
    </location>
</feature>
<name>A0ABR6BNG4_9PSEU</name>
<dbReference type="EMBL" id="JACJID010000004">
    <property type="protein sequence ID" value="MBA8928429.1"/>
    <property type="molecule type" value="Genomic_DNA"/>
</dbReference>
<keyword evidence="1" id="KW-0732">Signal</keyword>
<dbReference type="Pfam" id="PF01674">
    <property type="entry name" value="Lipase_2"/>
    <property type="match status" value="1"/>
</dbReference>
<evidence type="ECO:0000256" key="1">
    <source>
        <dbReference type="SAM" id="SignalP"/>
    </source>
</evidence>
<sequence>MRALRWAGPVVIMVAALVSLLAGPAAAATSQVRFKVTYGLAGGLGAIQHTLDLTSSPPGSNDFSCKPGSQHPNPVVLVHGAGANQALNWHVFAPMLANNGYCVFSLTYGLNGRVPVGGMAAMQTSASKDLAPFIDKVLAATGAAKVDLVGHSEGTVMPRYYLRYLGGAEKVDKYVAMTPLYQGSNVLGLANLYQLAEKLGLRPVVDPLIGAVSESGPQFLTGSDFLNSVNSGEAFPHQVHFTTIVTRYDEAVVPYTSGIAPAGPNITNLVLQDQCPTDLSEHVLEAVDPVVGQDILNALDPAHTVPVNCFGLPRNSG</sequence>
<keyword evidence="2" id="KW-0378">Hydrolase</keyword>
<proteinExistence type="predicted"/>
<comment type="caution">
    <text evidence="2">The sequence shown here is derived from an EMBL/GenBank/DDBJ whole genome shotgun (WGS) entry which is preliminary data.</text>
</comment>
<dbReference type="PANTHER" id="PTHR32015:SF1">
    <property type="entry name" value="LIPASE"/>
    <property type="match status" value="1"/>
</dbReference>
<dbReference type="Proteomes" id="UP000517916">
    <property type="component" value="Unassembled WGS sequence"/>
</dbReference>
<dbReference type="RefSeq" id="WP_182838889.1">
    <property type="nucleotide sequence ID" value="NZ_BAAABQ010000073.1"/>
</dbReference>